<evidence type="ECO:0000313" key="2">
    <source>
        <dbReference type="EMBL" id="RNA31113.1"/>
    </source>
</evidence>
<protein>
    <submittedName>
        <fullName evidence="2">Uncharacterized protein</fullName>
    </submittedName>
</protein>
<proteinExistence type="predicted"/>
<organism evidence="2 3">
    <name type="scientific">Brachionus plicatilis</name>
    <name type="common">Marine rotifer</name>
    <name type="synonym">Brachionus muelleri</name>
    <dbReference type="NCBI Taxonomy" id="10195"/>
    <lineage>
        <taxon>Eukaryota</taxon>
        <taxon>Metazoa</taxon>
        <taxon>Spiralia</taxon>
        <taxon>Gnathifera</taxon>
        <taxon>Rotifera</taxon>
        <taxon>Eurotatoria</taxon>
        <taxon>Monogononta</taxon>
        <taxon>Pseudotrocha</taxon>
        <taxon>Ploima</taxon>
        <taxon>Brachionidae</taxon>
        <taxon>Brachionus</taxon>
    </lineage>
</organism>
<reference evidence="2 3" key="1">
    <citation type="journal article" date="2018" name="Sci. Rep.">
        <title>Genomic signatures of local adaptation to the degree of environmental predictability in rotifers.</title>
        <authorList>
            <person name="Franch-Gras L."/>
            <person name="Hahn C."/>
            <person name="Garcia-Roger E.M."/>
            <person name="Carmona M.J."/>
            <person name="Serra M."/>
            <person name="Gomez A."/>
        </authorList>
    </citation>
    <scope>NUCLEOTIDE SEQUENCE [LARGE SCALE GENOMIC DNA]</scope>
    <source>
        <strain evidence="2">HYR1</strain>
    </source>
</reference>
<sequence length="68" mass="8478">MRKKYYPEEIDFNYYIEYIKSAKFYYFLIFGVFFDIFLDNGNIIFNQTYENQFLNFFNLKHILGLIKT</sequence>
<accession>A0A3M7S5M2</accession>
<keyword evidence="1" id="KW-0472">Membrane</keyword>
<keyword evidence="1" id="KW-1133">Transmembrane helix</keyword>
<dbReference type="EMBL" id="REGN01001986">
    <property type="protein sequence ID" value="RNA31113.1"/>
    <property type="molecule type" value="Genomic_DNA"/>
</dbReference>
<evidence type="ECO:0000313" key="3">
    <source>
        <dbReference type="Proteomes" id="UP000276133"/>
    </source>
</evidence>
<keyword evidence="3" id="KW-1185">Reference proteome</keyword>
<feature type="transmembrane region" description="Helical" evidence="1">
    <location>
        <begin position="24"/>
        <end position="45"/>
    </location>
</feature>
<evidence type="ECO:0000256" key="1">
    <source>
        <dbReference type="SAM" id="Phobius"/>
    </source>
</evidence>
<gene>
    <name evidence="2" type="ORF">BpHYR1_026080</name>
</gene>
<comment type="caution">
    <text evidence="2">The sequence shown here is derived from an EMBL/GenBank/DDBJ whole genome shotgun (WGS) entry which is preliminary data.</text>
</comment>
<dbReference type="Proteomes" id="UP000276133">
    <property type="component" value="Unassembled WGS sequence"/>
</dbReference>
<dbReference type="AlphaFoldDB" id="A0A3M7S5M2"/>
<keyword evidence="1" id="KW-0812">Transmembrane</keyword>
<name>A0A3M7S5M2_BRAPC</name>